<dbReference type="AlphaFoldDB" id="A0A1S9P8V4"/>
<dbReference type="InterPro" id="IPR021341">
    <property type="entry name" value="DUF2958"/>
</dbReference>
<dbReference type="EMBL" id="MBTF01000036">
    <property type="protein sequence ID" value="OOQ57372.1"/>
    <property type="molecule type" value="Genomic_DNA"/>
</dbReference>
<evidence type="ECO:0000313" key="1">
    <source>
        <dbReference type="EMBL" id="OOQ57372.1"/>
    </source>
</evidence>
<gene>
    <name evidence="1" type="ORF">BC343_14825</name>
</gene>
<organism evidence="1 2">
    <name type="scientific">Mucilaginibacter pedocola</name>
    <dbReference type="NCBI Taxonomy" id="1792845"/>
    <lineage>
        <taxon>Bacteria</taxon>
        <taxon>Pseudomonadati</taxon>
        <taxon>Bacteroidota</taxon>
        <taxon>Sphingobacteriia</taxon>
        <taxon>Sphingobacteriales</taxon>
        <taxon>Sphingobacteriaceae</taxon>
        <taxon>Mucilaginibacter</taxon>
    </lineage>
</organism>
<reference evidence="1 2" key="1">
    <citation type="submission" date="2016-07" db="EMBL/GenBank/DDBJ databases">
        <title>Genomic analysis of zinc-resistant bacterium Mucilaginibacter pedocola TBZ30.</title>
        <authorList>
            <person name="Huang J."/>
            <person name="Tang J."/>
        </authorList>
    </citation>
    <scope>NUCLEOTIDE SEQUENCE [LARGE SCALE GENOMIC DNA]</scope>
    <source>
        <strain evidence="1 2">TBZ30</strain>
    </source>
</reference>
<dbReference type="OrthoDB" id="1070337at2"/>
<sequence length="139" mass="16195">MAQGKLLIKKAKNQMYRFTQQEYDRLIDNAKNDTPEEFLYPVMRLRFFRTKCNFLICFLTGDNDDTAFALCDWGMGDVGLGYIKLDVLRAYQTKEMLLLKDLSFEGSYPLNVYFHAAQKAGHITVDPKKLRIADYEMGR</sequence>
<keyword evidence="2" id="KW-1185">Reference proteome</keyword>
<protein>
    <submittedName>
        <fullName evidence="1">Uncharacterized protein</fullName>
    </submittedName>
</protein>
<dbReference type="STRING" id="1792845.BC343_14825"/>
<proteinExistence type="predicted"/>
<dbReference type="Pfam" id="PF11171">
    <property type="entry name" value="DUF2958"/>
    <property type="match status" value="1"/>
</dbReference>
<comment type="caution">
    <text evidence="1">The sequence shown here is derived from an EMBL/GenBank/DDBJ whole genome shotgun (WGS) entry which is preliminary data.</text>
</comment>
<name>A0A1S9P8V4_9SPHI</name>
<evidence type="ECO:0000313" key="2">
    <source>
        <dbReference type="Proteomes" id="UP000189739"/>
    </source>
</evidence>
<accession>A0A1S9P8V4</accession>
<dbReference type="RefSeq" id="WP_078350669.1">
    <property type="nucleotide sequence ID" value="NZ_MBTF01000036.1"/>
</dbReference>
<dbReference type="Proteomes" id="UP000189739">
    <property type="component" value="Unassembled WGS sequence"/>
</dbReference>